<proteinExistence type="predicted"/>
<dbReference type="SUPFAM" id="SSF46689">
    <property type="entry name" value="Homeodomain-like"/>
    <property type="match status" value="1"/>
</dbReference>
<dbReference type="GO" id="GO:0005634">
    <property type="term" value="C:nucleus"/>
    <property type="evidence" value="ECO:0007669"/>
    <property type="project" value="UniProtKB-SubCell"/>
</dbReference>
<dbReference type="InterPro" id="IPR001523">
    <property type="entry name" value="Paired_dom"/>
</dbReference>
<feature type="compositionally biased region" description="Basic residues" evidence="3">
    <location>
        <begin position="67"/>
        <end position="83"/>
    </location>
</feature>
<evidence type="ECO:0000256" key="3">
    <source>
        <dbReference type="SAM" id="MobiDB-lite"/>
    </source>
</evidence>
<dbReference type="Pfam" id="PF00292">
    <property type="entry name" value="PAX"/>
    <property type="match status" value="1"/>
</dbReference>
<gene>
    <name evidence="5" type="ORF">ANCDUO_02080</name>
</gene>
<evidence type="ECO:0000259" key="4">
    <source>
        <dbReference type="Pfam" id="PF00292"/>
    </source>
</evidence>
<dbReference type="AlphaFoldDB" id="A0A0C2H7N1"/>
<keyword evidence="2" id="KW-0563">Paired box</keyword>
<accession>A0A0C2H7N1</accession>
<dbReference type="EMBL" id="KN726638">
    <property type="protein sequence ID" value="KIH67584.1"/>
    <property type="molecule type" value="Genomic_DNA"/>
</dbReference>
<evidence type="ECO:0000256" key="1">
    <source>
        <dbReference type="ARBA" id="ARBA00004123"/>
    </source>
</evidence>
<dbReference type="GO" id="GO:0006355">
    <property type="term" value="P:regulation of DNA-templated transcription"/>
    <property type="evidence" value="ECO:0007669"/>
    <property type="project" value="InterPro"/>
</dbReference>
<dbReference type="Gene3D" id="1.10.10.10">
    <property type="entry name" value="Winged helix-like DNA-binding domain superfamily/Winged helix DNA-binding domain"/>
    <property type="match status" value="1"/>
</dbReference>
<feature type="domain" description="Paired" evidence="4">
    <location>
        <begin position="7"/>
        <end position="79"/>
    </location>
</feature>
<dbReference type="InterPro" id="IPR009057">
    <property type="entry name" value="Homeodomain-like_sf"/>
</dbReference>
<feature type="compositionally biased region" description="Basic and acidic residues" evidence="3">
    <location>
        <begin position="42"/>
        <end position="52"/>
    </location>
</feature>
<sequence length="111" mass="12648">MARASAYRDAIIQLFCSGVPARDISNQLKVSRKVVSIATRRYEEPGTNSDRKRSGRPVTVRTGANVKKIRDRLRRNPARSIRKISREIGITRTIRSPTDEVFQENRQSPPD</sequence>
<evidence type="ECO:0000313" key="5">
    <source>
        <dbReference type="EMBL" id="KIH67584.1"/>
    </source>
</evidence>
<evidence type="ECO:0000313" key="6">
    <source>
        <dbReference type="Proteomes" id="UP000054047"/>
    </source>
</evidence>
<comment type="subcellular location">
    <subcellularLocation>
        <location evidence="1">Nucleus</location>
    </subcellularLocation>
</comment>
<feature type="region of interest" description="Disordered" evidence="3">
    <location>
        <begin position="42"/>
        <end position="111"/>
    </location>
</feature>
<keyword evidence="6" id="KW-1185">Reference proteome</keyword>
<name>A0A0C2H7N1_9BILA</name>
<dbReference type="GO" id="GO:0003677">
    <property type="term" value="F:DNA binding"/>
    <property type="evidence" value="ECO:0007669"/>
    <property type="project" value="InterPro"/>
</dbReference>
<evidence type="ECO:0000256" key="2">
    <source>
        <dbReference type="ARBA" id="ARBA00022724"/>
    </source>
</evidence>
<dbReference type="Proteomes" id="UP000054047">
    <property type="component" value="Unassembled WGS sequence"/>
</dbReference>
<protein>
    <recommendedName>
        <fullName evidence="4">Paired domain-containing protein</fullName>
    </recommendedName>
</protein>
<organism evidence="5 6">
    <name type="scientific">Ancylostoma duodenale</name>
    <dbReference type="NCBI Taxonomy" id="51022"/>
    <lineage>
        <taxon>Eukaryota</taxon>
        <taxon>Metazoa</taxon>
        <taxon>Ecdysozoa</taxon>
        <taxon>Nematoda</taxon>
        <taxon>Chromadorea</taxon>
        <taxon>Rhabditida</taxon>
        <taxon>Rhabditina</taxon>
        <taxon>Rhabditomorpha</taxon>
        <taxon>Strongyloidea</taxon>
        <taxon>Ancylostomatidae</taxon>
        <taxon>Ancylostomatinae</taxon>
        <taxon>Ancylostoma</taxon>
    </lineage>
</organism>
<dbReference type="OrthoDB" id="5856812at2759"/>
<reference evidence="5 6" key="1">
    <citation type="submission" date="2013-12" db="EMBL/GenBank/DDBJ databases">
        <title>Draft genome of the parsitic nematode Ancylostoma duodenale.</title>
        <authorList>
            <person name="Mitreva M."/>
        </authorList>
    </citation>
    <scope>NUCLEOTIDE SEQUENCE [LARGE SCALE GENOMIC DNA]</scope>
    <source>
        <strain evidence="5 6">Zhejiang</strain>
    </source>
</reference>
<dbReference type="InterPro" id="IPR036388">
    <property type="entry name" value="WH-like_DNA-bd_sf"/>
</dbReference>